<dbReference type="AlphaFoldDB" id="A0A4C2A385"/>
<sequence length="119" mass="13597">MITNLKRIDEAVQPPSVHETRTLGPNEILVFSLCFIRIIELLDFVKGPMDIPRATFQCGGAAYGERKTKKYKDYKSSNSLPGLLSENFNKFYNNCETFAALKNWSEYQKKAGLVCIRRV</sequence>
<organism evidence="1 2">
    <name type="scientific">Eumeta variegata</name>
    <name type="common">Bagworm moth</name>
    <name type="synonym">Eumeta japonica</name>
    <dbReference type="NCBI Taxonomy" id="151549"/>
    <lineage>
        <taxon>Eukaryota</taxon>
        <taxon>Metazoa</taxon>
        <taxon>Ecdysozoa</taxon>
        <taxon>Arthropoda</taxon>
        <taxon>Hexapoda</taxon>
        <taxon>Insecta</taxon>
        <taxon>Pterygota</taxon>
        <taxon>Neoptera</taxon>
        <taxon>Endopterygota</taxon>
        <taxon>Lepidoptera</taxon>
        <taxon>Glossata</taxon>
        <taxon>Ditrysia</taxon>
        <taxon>Tineoidea</taxon>
        <taxon>Psychidae</taxon>
        <taxon>Oiketicinae</taxon>
        <taxon>Eumeta</taxon>
    </lineage>
</organism>
<keyword evidence="2" id="KW-1185">Reference proteome</keyword>
<dbReference type="EMBL" id="BGZK01002477">
    <property type="protein sequence ID" value="GBP94222.1"/>
    <property type="molecule type" value="Genomic_DNA"/>
</dbReference>
<accession>A0A4C2A385</accession>
<dbReference type="Proteomes" id="UP000299102">
    <property type="component" value="Unassembled WGS sequence"/>
</dbReference>
<gene>
    <name evidence="1" type="ORF">EVAR_100058_1</name>
</gene>
<evidence type="ECO:0000313" key="2">
    <source>
        <dbReference type="Proteomes" id="UP000299102"/>
    </source>
</evidence>
<name>A0A4C2A385_EUMVA</name>
<comment type="caution">
    <text evidence="1">The sequence shown here is derived from an EMBL/GenBank/DDBJ whole genome shotgun (WGS) entry which is preliminary data.</text>
</comment>
<evidence type="ECO:0000313" key="1">
    <source>
        <dbReference type="EMBL" id="GBP94222.1"/>
    </source>
</evidence>
<proteinExistence type="predicted"/>
<reference evidence="1 2" key="1">
    <citation type="journal article" date="2019" name="Commun. Biol.">
        <title>The bagworm genome reveals a unique fibroin gene that provides high tensile strength.</title>
        <authorList>
            <person name="Kono N."/>
            <person name="Nakamura H."/>
            <person name="Ohtoshi R."/>
            <person name="Tomita M."/>
            <person name="Numata K."/>
            <person name="Arakawa K."/>
        </authorList>
    </citation>
    <scope>NUCLEOTIDE SEQUENCE [LARGE SCALE GENOMIC DNA]</scope>
</reference>
<protein>
    <submittedName>
        <fullName evidence="1">Uncharacterized protein</fullName>
    </submittedName>
</protein>